<evidence type="ECO:0000256" key="2">
    <source>
        <dbReference type="ARBA" id="ARBA00005417"/>
    </source>
</evidence>
<keyword evidence="5" id="KW-0547">Nucleotide-binding</keyword>
<dbReference type="FunFam" id="3.40.50.300:FF:000016">
    <property type="entry name" value="Oligopeptide ABC transporter ATP-binding component"/>
    <property type="match status" value="1"/>
</dbReference>
<dbReference type="InterPro" id="IPR050388">
    <property type="entry name" value="ABC_Ni/Peptide_Import"/>
</dbReference>
<dbReference type="InterPro" id="IPR003439">
    <property type="entry name" value="ABC_transporter-like_ATP-bd"/>
</dbReference>
<dbReference type="SMART" id="SM00382">
    <property type="entry name" value="AAA"/>
    <property type="match status" value="1"/>
</dbReference>
<dbReference type="GO" id="GO:0055085">
    <property type="term" value="P:transmembrane transport"/>
    <property type="evidence" value="ECO:0007669"/>
    <property type="project" value="UniProtKB-ARBA"/>
</dbReference>
<dbReference type="InterPro" id="IPR013563">
    <property type="entry name" value="Oligopep_ABC_C"/>
</dbReference>
<evidence type="ECO:0000313" key="10">
    <source>
        <dbReference type="Proteomes" id="UP000603912"/>
    </source>
</evidence>
<proteinExistence type="inferred from homology"/>
<dbReference type="AlphaFoldDB" id="A0A917IAL4"/>
<evidence type="ECO:0000313" key="9">
    <source>
        <dbReference type="EMBL" id="GGH29393.1"/>
    </source>
</evidence>
<dbReference type="Gene3D" id="3.40.50.300">
    <property type="entry name" value="P-loop containing nucleotide triphosphate hydrolases"/>
    <property type="match status" value="1"/>
</dbReference>
<evidence type="ECO:0000256" key="4">
    <source>
        <dbReference type="ARBA" id="ARBA00022475"/>
    </source>
</evidence>
<keyword evidence="6 9" id="KW-0067">ATP-binding</keyword>
<dbReference type="PANTHER" id="PTHR43297">
    <property type="entry name" value="OLIGOPEPTIDE TRANSPORT ATP-BINDING PROTEIN APPD"/>
    <property type="match status" value="1"/>
</dbReference>
<dbReference type="Proteomes" id="UP000603912">
    <property type="component" value="Unassembled WGS sequence"/>
</dbReference>
<comment type="similarity">
    <text evidence="2">Belongs to the ABC transporter superfamily.</text>
</comment>
<reference evidence="9" key="2">
    <citation type="submission" date="2020-09" db="EMBL/GenBank/DDBJ databases">
        <authorList>
            <person name="Sun Q."/>
            <person name="Zhou Y."/>
        </authorList>
    </citation>
    <scope>NUCLEOTIDE SEQUENCE</scope>
    <source>
        <strain evidence="9">CGMCC 1.12214</strain>
    </source>
</reference>
<evidence type="ECO:0000256" key="1">
    <source>
        <dbReference type="ARBA" id="ARBA00004417"/>
    </source>
</evidence>
<dbReference type="PROSITE" id="PS50893">
    <property type="entry name" value="ABC_TRANSPORTER_2"/>
    <property type="match status" value="1"/>
</dbReference>
<dbReference type="InterPro" id="IPR027417">
    <property type="entry name" value="P-loop_NTPase"/>
</dbReference>
<dbReference type="PROSITE" id="PS00211">
    <property type="entry name" value="ABC_TRANSPORTER_1"/>
    <property type="match status" value="1"/>
</dbReference>
<keyword evidence="10" id="KW-1185">Reference proteome</keyword>
<dbReference type="GO" id="GO:0005886">
    <property type="term" value="C:plasma membrane"/>
    <property type="evidence" value="ECO:0007669"/>
    <property type="project" value="UniProtKB-SubCell"/>
</dbReference>
<dbReference type="EMBL" id="BMES01000002">
    <property type="protein sequence ID" value="GGH29393.1"/>
    <property type="molecule type" value="Genomic_DNA"/>
</dbReference>
<name>A0A917IAL4_9HYPH</name>
<comment type="caution">
    <text evidence="9">The sequence shown here is derived from an EMBL/GenBank/DDBJ whole genome shotgun (WGS) entry which is preliminary data.</text>
</comment>
<accession>A0A917IAL4</accession>
<keyword evidence="4" id="KW-1003">Cell membrane</keyword>
<evidence type="ECO:0000256" key="5">
    <source>
        <dbReference type="ARBA" id="ARBA00022741"/>
    </source>
</evidence>
<evidence type="ECO:0000256" key="3">
    <source>
        <dbReference type="ARBA" id="ARBA00022448"/>
    </source>
</evidence>
<feature type="domain" description="ABC transporter" evidence="8">
    <location>
        <begin position="12"/>
        <end position="266"/>
    </location>
</feature>
<dbReference type="RefSeq" id="WP_188519364.1">
    <property type="nucleotide sequence ID" value="NZ_BMES01000002.1"/>
</dbReference>
<sequence>MTATHPEPLLAINNLEVSFRTEEGTVTPVRGVTLSVNAGETLALVGESGSGKSVTSLAVMGLLPRPAGRISGGSILFRRRAGGAIDLAQASASEVRRLRGAEIAMIFQEPMTSLNPVLTVGEQIAESVRLHRGLGQGDAMRRAREMLDLVEIPDAGRRVHDYPHQMSGGMRQRVMIALAMACDPALLIADEPTTALDVTIQAQILALIERLRREMGMGVLFITHNLGVVAEVADRVAVMYAGEVVESAPVRPLFHAPRHPYTRALLDCLPARAARGADGRRVVRSIPGTVSRVAEGCGFAPRCEFVRDSCRVGAIPLESEPDRVVRCLRWREIA</sequence>
<dbReference type="Pfam" id="PF08352">
    <property type="entry name" value="oligo_HPY"/>
    <property type="match status" value="1"/>
</dbReference>
<keyword evidence="7" id="KW-0472">Membrane</keyword>
<gene>
    <name evidence="9" type="ORF">GCM10007036_39270</name>
</gene>
<evidence type="ECO:0000259" key="8">
    <source>
        <dbReference type="PROSITE" id="PS50893"/>
    </source>
</evidence>
<comment type="subcellular location">
    <subcellularLocation>
        <location evidence="1">Cell inner membrane</location>
        <topology evidence="1">Peripheral membrane protein</topology>
    </subcellularLocation>
</comment>
<dbReference type="NCBIfam" id="TIGR01727">
    <property type="entry name" value="oligo_HPY"/>
    <property type="match status" value="1"/>
</dbReference>
<keyword evidence="3" id="KW-0813">Transport</keyword>
<dbReference type="GO" id="GO:0016887">
    <property type="term" value="F:ATP hydrolysis activity"/>
    <property type="evidence" value="ECO:0007669"/>
    <property type="project" value="InterPro"/>
</dbReference>
<dbReference type="PANTHER" id="PTHR43297:SF2">
    <property type="entry name" value="DIPEPTIDE TRANSPORT ATP-BINDING PROTEIN DPPD"/>
    <property type="match status" value="1"/>
</dbReference>
<dbReference type="Pfam" id="PF00005">
    <property type="entry name" value="ABC_tran"/>
    <property type="match status" value="1"/>
</dbReference>
<evidence type="ECO:0000256" key="6">
    <source>
        <dbReference type="ARBA" id="ARBA00022840"/>
    </source>
</evidence>
<dbReference type="SUPFAM" id="SSF52540">
    <property type="entry name" value="P-loop containing nucleoside triphosphate hydrolases"/>
    <property type="match status" value="1"/>
</dbReference>
<reference evidence="9" key="1">
    <citation type="journal article" date="2014" name="Int. J. Syst. Evol. Microbiol.">
        <title>Complete genome sequence of Corynebacterium casei LMG S-19264T (=DSM 44701T), isolated from a smear-ripened cheese.</title>
        <authorList>
            <consortium name="US DOE Joint Genome Institute (JGI-PGF)"/>
            <person name="Walter F."/>
            <person name="Albersmeier A."/>
            <person name="Kalinowski J."/>
            <person name="Ruckert C."/>
        </authorList>
    </citation>
    <scope>NUCLEOTIDE SEQUENCE</scope>
    <source>
        <strain evidence="9">CGMCC 1.12214</strain>
    </source>
</reference>
<dbReference type="InterPro" id="IPR017871">
    <property type="entry name" value="ABC_transporter-like_CS"/>
</dbReference>
<dbReference type="InterPro" id="IPR003593">
    <property type="entry name" value="AAA+_ATPase"/>
</dbReference>
<dbReference type="CDD" id="cd03257">
    <property type="entry name" value="ABC_NikE_OppD_transporters"/>
    <property type="match status" value="1"/>
</dbReference>
<evidence type="ECO:0000256" key="7">
    <source>
        <dbReference type="ARBA" id="ARBA00023136"/>
    </source>
</evidence>
<organism evidence="9 10">
    <name type="scientific">Alsobacter metallidurans</name>
    <dbReference type="NCBI Taxonomy" id="340221"/>
    <lineage>
        <taxon>Bacteria</taxon>
        <taxon>Pseudomonadati</taxon>
        <taxon>Pseudomonadota</taxon>
        <taxon>Alphaproteobacteria</taxon>
        <taxon>Hyphomicrobiales</taxon>
        <taxon>Alsobacteraceae</taxon>
        <taxon>Alsobacter</taxon>
    </lineage>
</organism>
<protein>
    <submittedName>
        <fullName evidence="9">ABC transporter ATP-binding protein</fullName>
    </submittedName>
</protein>
<dbReference type="GO" id="GO:0005524">
    <property type="term" value="F:ATP binding"/>
    <property type="evidence" value="ECO:0007669"/>
    <property type="project" value="UniProtKB-KW"/>
</dbReference>
<dbReference type="GO" id="GO:0015833">
    <property type="term" value="P:peptide transport"/>
    <property type="evidence" value="ECO:0007669"/>
    <property type="project" value="InterPro"/>
</dbReference>